<evidence type="ECO:0000313" key="6">
    <source>
        <dbReference type="Proteomes" id="UP000238479"/>
    </source>
</evidence>
<evidence type="ECO:0000313" key="5">
    <source>
        <dbReference type="EMBL" id="PRQ34646.1"/>
    </source>
</evidence>
<dbReference type="SUPFAM" id="SSF54001">
    <property type="entry name" value="Cysteine proteinases"/>
    <property type="match status" value="1"/>
</dbReference>
<dbReference type="GO" id="GO:0006508">
    <property type="term" value="P:proteolysis"/>
    <property type="evidence" value="ECO:0007669"/>
    <property type="project" value="UniProtKB-KW"/>
</dbReference>
<reference evidence="5 6" key="1">
    <citation type="journal article" date="2018" name="Nat. Genet.">
        <title>The Rosa genome provides new insights in the design of modern roses.</title>
        <authorList>
            <person name="Bendahmane M."/>
        </authorList>
    </citation>
    <scope>NUCLEOTIDE SEQUENCE [LARGE SCALE GENOMIC DNA]</scope>
    <source>
        <strain evidence="6">cv. Old Blush</strain>
    </source>
</reference>
<dbReference type="Gene3D" id="1.10.418.20">
    <property type="match status" value="1"/>
</dbReference>
<organism evidence="5 6">
    <name type="scientific">Rosa chinensis</name>
    <name type="common">China rose</name>
    <dbReference type="NCBI Taxonomy" id="74649"/>
    <lineage>
        <taxon>Eukaryota</taxon>
        <taxon>Viridiplantae</taxon>
        <taxon>Streptophyta</taxon>
        <taxon>Embryophyta</taxon>
        <taxon>Tracheophyta</taxon>
        <taxon>Spermatophyta</taxon>
        <taxon>Magnoliopsida</taxon>
        <taxon>eudicotyledons</taxon>
        <taxon>Gunneridae</taxon>
        <taxon>Pentapetalae</taxon>
        <taxon>rosids</taxon>
        <taxon>fabids</taxon>
        <taxon>Rosales</taxon>
        <taxon>Rosaceae</taxon>
        <taxon>Rosoideae</taxon>
        <taxon>Rosoideae incertae sedis</taxon>
        <taxon>Rosa</taxon>
    </lineage>
</organism>
<dbReference type="Pfam" id="PF02902">
    <property type="entry name" value="Peptidase_C48"/>
    <property type="match status" value="1"/>
</dbReference>
<comment type="caution">
    <text evidence="5">The sequence shown here is derived from an EMBL/GenBank/DDBJ whole genome shotgun (WGS) entry which is preliminary data.</text>
</comment>
<feature type="domain" description="Ubiquitin-like protease family profile" evidence="4">
    <location>
        <begin position="10"/>
        <end position="75"/>
    </location>
</feature>
<protein>
    <submittedName>
        <fullName evidence="5">Putative Ulp1 protease family catalytic domain-containing protein</fullName>
    </submittedName>
</protein>
<dbReference type="InterPro" id="IPR038765">
    <property type="entry name" value="Papain-like_cys_pep_sf"/>
</dbReference>
<dbReference type="InterPro" id="IPR003653">
    <property type="entry name" value="Peptidase_C48_C"/>
</dbReference>
<comment type="similarity">
    <text evidence="1">Belongs to the peptidase C48 family.</text>
</comment>
<gene>
    <name evidence="5" type="ORF">RchiOBHm_Chr5g0071361</name>
</gene>
<dbReference type="Gramene" id="PRQ34646">
    <property type="protein sequence ID" value="PRQ34646"/>
    <property type="gene ID" value="RchiOBHm_Chr5g0071361"/>
</dbReference>
<dbReference type="GO" id="GO:0008234">
    <property type="term" value="F:cysteine-type peptidase activity"/>
    <property type="evidence" value="ECO:0007669"/>
    <property type="project" value="InterPro"/>
</dbReference>
<dbReference type="AlphaFoldDB" id="A0A2P6QKF2"/>
<evidence type="ECO:0000256" key="2">
    <source>
        <dbReference type="ARBA" id="ARBA00022670"/>
    </source>
</evidence>
<dbReference type="EMBL" id="PDCK01000043">
    <property type="protein sequence ID" value="PRQ34646.1"/>
    <property type="molecule type" value="Genomic_DNA"/>
</dbReference>
<evidence type="ECO:0000256" key="1">
    <source>
        <dbReference type="ARBA" id="ARBA00005234"/>
    </source>
</evidence>
<accession>A0A2P6QKF2</accession>
<sequence length="83" mass="9784">MYNAHKGRKGQSSVLWKNLSGIPPQPNAKDCGYFVMRYMRDIIEDKDLTFVNKWERRSNLVYSQEDIDVMRCEGAKFVVKSYM</sequence>
<keyword evidence="2 5" id="KW-0645">Protease</keyword>
<proteinExistence type="inferred from homology"/>
<evidence type="ECO:0000256" key="3">
    <source>
        <dbReference type="ARBA" id="ARBA00022801"/>
    </source>
</evidence>
<name>A0A2P6QKF2_ROSCH</name>
<keyword evidence="3" id="KW-0378">Hydrolase</keyword>
<dbReference type="Proteomes" id="UP000238479">
    <property type="component" value="Chromosome 5"/>
</dbReference>
<evidence type="ECO:0000259" key="4">
    <source>
        <dbReference type="Pfam" id="PF02902"/>
    </source>
</evidence>
<keyword evidence="6" id="KW-1185">Reference proteome</keyword>
<dbReference type="OMA" id="YNSHIGK"/>